<name>A0A3M8UHZ6_9ACTN</name>
<comment type="catalytic activity">
    <reaction evidence="3 4 5">
        <text>urea + 2 H2O + H(+) = hydrogencarbonate + 2 NH4(+)</text>
        <dbReference type="Rhea" id="RHEA:20557"/>
        <dbReference type="ChEBI" id="CHEBI:15377"/>
        <dbReference type="ChEBI" id="CHEBI:15378"/>
        <dbReference type="ChEBI" id="CHEBI:16199"/>
        <dbReference type="ChEBI" id="CHEBI:17544"/>
        <dbReference type="ChEBI" id="CHEBI:28938"/>
        <dbReference type="EC" id="3.5.1.5"/>
    </reaction>
</comment>
<proteinExistence type="inferred from homology"/>
<dbReference type="EMBL" id="RIBZ01000640">
    <property type="protein sequence ID" value="RNG03795.1"/>
    <property type="molecule type" value="Genomic_DNA"/>
</dbReference>
<comment type="subunit">
    <text evidence="4">Heterotrimer of UreA (gamma), UreB (beta) and UreC (alpha) subunits. Three heterotrimers associate to form the active enzyme.</text>
</comment>
<evidence type="ECO:0000313" key="7">
    <source>
        <dbReference type="Proteomes" id="UP000275401"/>
    </source>
</evidence>
<dbReference type="CDD" id="cd00390">
    <property type="entry name" value="Urease_gamma"/>
    <property type="match status" value="1"/>
</dbReference>
<keyword evidence="2 4" id="KW-0378">Hydrolase</keyword>
<evidence type="ECO:0000256" key="1">
    <source>
        <dbReference type="ARBA" id="ARBA00022490"/>
    </source>
</evidence>
<evidence type="ECO:0000256" key="2">
    <source>
        <dbReference type="ARBA" id="ARBA00022801"/>
    </source>
</evidence>
<dbReference type="Pfam" id="PF00547">
    <property type="entry name" value="Urease_gamma"/>
    <property type="match status" value="1"/>
</dbReference>
<protein>
    <recommendedName>
        <fullName evidence="4 5">Urease subunit gamma</fullName>
        <ecNumber evidence="4 5">3.5.1.5</ecNumber>
    </recommendedName>
    <alternativeName>
        <fullName evidence="4">Urea amidohydrolase subunit gamma</fullName>
    </alternativeName>
</protein>
<dbReference type="GO" id="GO:0009039">
    <property type="term" value="F:urease activity"/>
    <property type="evidence" value="ECO:0007669"/>
    <property type="project" value="UniProtKB-UniRule"/>
</dbReference>
<organism evidence="6 7">
    <name type="scientific">Streptomyces botrytidirepellens</name>
    <dbReference type="NCBI Taxonomy" id="2486417"/>
    <lineage>
        <taxon>Bacteria</taxon>
        <taxon>Bacillati</taxon>
        <taxon>Actinomycetota</taxon>
        <taxon>Actinomycetes</taxon>
        <taxon>Kitasatosporales</taxon>
        <taxon>Streptomycetaceae</taxon>
        <taxon>Streptomyces</taxon>
    </lineage>
</organism>
<dbReference type="InterPro" id="IPR036463">
    <property type="entry name" value="Urease_gamma_sf"/>
</dbReference>
<comment type="subcellular location">
    <subcellularLocation>
        <location evidence="4 5">Cytoplasm</location>
    </subcellularLocation>
</comment>
<evidence type="ECO:0000313" key="6">
    <source>
        <dbReference type="EMBL" id="RNG03795.1"/>
    </source>
</evidence>
<sequence length="105" mass="11784">MRWDDVHLTPHEQERLLIHVAADVAEKRRSRGVLLNHPEAIALITVHILEGARDGRTVAELMASGRKVLTRDEVMEGIPEMIHDVQVEATFPDGTKLVTVHQPIV</sequence>
<dbReference type="GO" id="GO:0043419">
    <property type="term" value="P:urea catabolic process"/>
    <property type="evidence" value="ECO:0007669"/>
    <property type="project" value="UniProtKB-UniRule"/>
</dbReference>
<comment type="caution">
    <text evidence="6">The sequence shown here is derived from an EMBL/GenBank/DDBJ whole genome shotgun (WGS) entry which is preliminary data.</text>
</comment>
<dbReference type="Gene3D" id="3.30.280.10">
    <property type="entry name" value="Urease, gamma-like subunit"/>
    <property type="match status" value="1"/>
</dbReference>
<dbReference type="AlphaFoldDB" id="A0A3M8UHZ6"/>
<reference evidence="6 7" key="1">
    <citation type="submission" date="2018-11" db="EMBL/GenBank/DDBJ databases">
        <title>The Potential of Streptomyces as Biocontrol Agents against the Tomato grey mould, Botrytis cinerea (Gray mold) Frontiers in Microbiology.</title>
        <authorList>
            <person name="Li D."/>
        </authorList>
    </citation>
    <scope>NUCLEOTIDE SEQUENCE [LARGE SCALE GENOMIC DNA]</scope>
    <source>
        <strain evidence="6 7">NEAU-LD23</strain>
    </source>
</reference>
<keyword evidence="7" id="KW-1185">Reference proteome</keyword>
<keyword evidence="1 4" id="KW-0963">Cytoplasm</keyword>
<dbReference type="InterPro" id="IPR012010">
    <property type="entry name" value="Urease_gamma"/>
</dbReference>
<comment type="similarity">
    <text evidence="4 5">Belongs to the urease gamma subunit family.</text>
</comment>
<dbReference type="GO" id="GO:0016151">
    <property type="term" value="F:nickel cation binding"/>
    <property type="evidence" value="ECO:0007669"/>
    <property type="project" value="InterPro"/>
</dbReference>
<gene>
    <name evidence="4" type="primary">ureA</name>
    <name evidence="6" type="ORF">EEJ42_34410</name>
</gene>
<dbReference type="InterPro" id="IPR002026">
    <property type="entry name" value="Urease_gamma/gamma-beta_su"/>
</dbReference>
<dbReference type="HAMAP" id="MF_00739">
    <property type="entry name" value="Urease_gamma"/>
    <property type="match status" value="1"/>
</dbReference>
<evidence type="ECO:0000256" key="4">
    <source>
        <dbReference type="HAMAP-Rule" id="MF_00739"/>
    </source>
</evidence>
<dbReference type="EC" id="3.5.1.5" evidence="4 5"/>
<comment type="pathway">
    <text evidence="4">Nitrogen metabolism; urea degradation; CO(2) and NH(3) from urea (urease route): step 1/1.</text>
</comment>
<dbReference type="PANTHER" id="PTHR33569:SF1">
    <property type="entry name" value="UREASE"/>
    <property type="match status" value="1"/>
</dbReference>
<accession>A0A3M8UHZ6</accession>
<dbReference type="InterPro" id="IPR050069">
    <property type="entry name" value="Urease_subunit"/>
</dbReference>
<evidence type="ECO:0000256" key="3">
    <source>
        <dbReference type="ARBA" id="ARBA00047778"/>
    </source>
</evidence>
<dbReference type="PANTHER" id="PTHR33569">
    <property type="entry name" value="UREASE"/>
    <property type="match status" value="1"/>
</dbReference>
<dbReference type="NCBIfam" id="TIGR00193">
    <property type="entry name" value="urease_gam"/>
    <property type="match status" value="1"/>
</dbReference>
<dbReference type="SUPFAM" id="SSF54111">
    <property type="entry name" value="Urease, gamma-subunit"/>
    <property type="match status" value="1"/>
</dbReference>
<dbReference type="NCBIfam" id="NF009712">
    <property type="entry name" value="PRK13241.1"/>
    <property type="match status" value="1"/>
</dbReference>
<dbReference type="UniPathway" id="UPA00258">
    <property type="reaction ID" value="UER00370"/>
</dbReference>
<evidence type="ECO:0000256" key="5">
    <source>
        <dbReference type="RuleBase" id="RU003850"/>
    </source>
</evidence>
<dbReference type="PIRSF" id="PIRSF001223">
    <property type="entry name" value="Urease_gamma"/>
    <property type="match status" value="1"/>
</dbReference>
<dbReference type="Proteomes" id="UP000275401">
    <property type="component" value="Unassembled WGS sequence"/>
</dbReference>
<dbReference type="GO" id="GO:0005737">
    <property type="term" value="C:cytoplasm"/>
    <property type="evidence" value="ECO:0007669"/>
    <property type="project" value="UniProtKB-SubCell"/>
</dbReference>